<dbReference type="eggNOG" id="COG2208">
    <property type="taxonomic scope" value="Bacteria"/>
</dbReference>
<dbReference type="PANTHER" id="PTHR43156:SF2">
    <property type="entry name" value="STAGE II SPORULATION PROTEIN E"/>
    <property type="match status" value="1"/>
</dbReference>
<dbReference type="Gene3D" id="3.60.40.10">
    <property type="entry name" value="PPM-type phosphatase domain"/>
    <property type="match status" value="1"/>
</dbReference>
<dbReference type="Proteomes" id="UP000005824">
    <property type="component" value="Unassembled WGS sequence"/>
</dbReference>
<evidence type="ECO:0000259" key="2">
    <source>
        <dbReference type="PROSITE" id="PS50112"/>
    </source>
</evidence>
<dbReference type="EMBL" id="ABVL01000007">
    <property type="protein sequence ID" value="EDY19583.1"/>
    <property type="molecule type" value="Genomic_DNA"/>
</dbReference>
<dbReference type="Gene3D" id="3.30.450.20">
    <property type="entry name" value="PAS domain"/>
    <property type="match status" value="1"/>
</dbReference>
<evidence type="ECO:0000313" key="4">
    <source>
        <dbReference type="EMBL" id="EDY19583.1"/>
    </source>
</evidence>
<dbReference type="PANTHER" id="PTHR43156">
    <property type="entry name" value="STAGE II SPORULATION PROTEIN E-RELATED"/>
    <property type="match status" value="1"/>
</dbReference>
<dbReference type="InParanoid" id="B4D1H1"/>
<dbReference type="CDD" id="cd00130">
    <property type="entry name" value="PAS"/>
    <property type="match status" value="1"/>
</dbReference>
<dbReference type="InterPro" id="IPR036457">
    <property type="entry name" value="PPM-type-like_dom_sf"/>
</dbReference>
<feature type="domain" description="PAC" evidence="3">
    <location>
        <begin position="202"/>
        <end position="254"/>
    </location>
</feature>
<dbReference type="InterPro" id="IPR001610">
    <property type="entry name" value="PAC"/>
</dbReference>
<gene>
    <name evidence="4" type="ORF">CfE428DRAFT_2759</name>
</gene>
<dbReference type="InterPro" id="IPR052016">
    <property type="entry name" value="Bact_Sigma-Reg"/>
</dbReference>
<dbReference type="InterPro" id="IPR035965">
    <property type="entry name" value="PAS-like_dom_sf"/>
</dbReference>
<dbReference type="InterPro" id="IPR029016">
    <property type="entry name" value="GAF-like_dom_sf"/>
</dbReference>
<reference evidence="4 5" key="1">
    <citation type="journal article" date="2011" name="J. Bacteriol.">
        <title>Genome sequence of Chthoniobacter flavus Ellin428, an aerobic heterotrophic soil bacterium.</title>
        <authorList>
            <person name="Kant R."/>
            <person name="van Passel M.W."/>
            <person name="Palva A."/>
            <person name="Lucas S."/>
            <person name="Lapidus A."/>
            <person name="Glavina Del Rio T."/>
            <person name="Dalin E."/>
            <person name="Tice H."/>
            <person name="Bruce D."/>
            <person name="Goodwin L."/>
            <person name="Pitluck S."/>
            <person name="Larimer F.W."/>
            <person name="Land M.L."/>
            <person name="Hauser L."/>
            <person name="Sangwan P."/>
            <person name="de Vos W.M."/>
            <person name="Janssen P.H."/>
            <person name="Smidt H."/>
        </authorList>
    </citation>
    <scope>NUCLEOTIDE SEQUENCE [LARGE SCALE GENOMIC DNA]</scope>
    <source>
        <strain evidence="4 5">Ellin428</strain>
    </source>
</reference>
<dbReference type="InterPro" id="IPR003018">
    <property type="entry name" value="GAF"/>
</dbReference>
<dbReference type="PROSITE" id="PS50113">
    <property type="entry name" value="PAC"/>
    <property type="match status" value="1"/>
</dbReference>
<dbReference type="Pfam" id="PF01590">
    <property type="entry name" value="GAF"/>
    <property type="match status" value="1"/>
</dbReference>
<sequence>MDPLTSRLEVQALGKTLQCEDGDVIGRKGSVGQDLFADLPEFADRHLIIGQDARSWFLLIPKSVKEPVLLDGEPAEPGLRLPLENSHLVRVGKTTLHFKVIDETARTEAMMPVKAEEEPPTQPAILPLDGKFFEMLVENVHDLIAILNAHGRRLWHNAAYAAVLGYTPEELKGSDFTVEIHPDDRPLVQTALQEAIRTGRGRRLEYRMRHREGRWIFLESKGVVLPNWPGVGTCLLTIARDVTARKRAEYDMRKRQRRRREQSEVLGKFATDRELRAGNLPVCLAMLTEALAETLHCERAAVWLVNKEAGRLMCADSFIHGENAHATGEDSLALAEIPHYLQSLRAIRSLIAPQALDHPALREWSAAYLQPNQIVAKLDVPLFRGEELLGVLCCESTHQHEWTVDEENFATSLADLFLLAHETQERQRTGEALREGQKKLTAETAEAARYVLSLFPAKLTGAISTDWLFIPSAQLGGDALGYHWLDDTHLAVYLLDVVGEGIGAALHSVTALNVFRNQSLPNVDFREPAAVLAAVNASFEKDERNEMYFTAWYGVFHRPTRTLRYSTAGHPPAILFTGDSPTAATKVELRAPGLMIGAVAESHYATKQVTIGAFGRLYVFSDGAYEVCRRDGSAFRFEEFIGVLTNPPTSAAGELNAIVDHMREVQGAELLPDDCALLKLVFH</sequence>
<dbReference type="PROSITE" id="PS50112">
    <property type="entry name" value="PAS"/>
    <property type="match status" value="1"/>
</dbReference>
<dbReference type="SMART" id="SM00091">
    <property type="entry name" value="PAS"/>
    <property type="match status" value="1"/>
</dbReference>
<dbReference type="InterPro" id="IPR000014">
    <property type="entry name" value="PAS"/>
</dbReference>
<evidence type="ECO:0000313" key="5">
    <source>
        <dbReference type="Proteomes" id="UP000005824"/>
    </source>
</evidence>
<dbReference type="NCBIfam" id="TIGR00229">
    <property type="entry name" value="sensory_box"/>
    <property type="match status" value="1"/>
</dbReference>
<dbReference type="Pfam" id="PF08447">
    <property type="entry name" value="PAS_3"/>
    <property type="match status" value="1"/>
</dbReference>
<dbReference type="InterPro" id="IPR013655">
    <property type="entry name" value="PAS_fold_3"/>
</dbReference>
<dbReference type="RefSeq" id="WP_006980084.1">
    <property type="nucleotide sequence ID" value="NZ_ABVL01000007.1"/>
</dbReference>
<feature type="domain" description="PAS" evidence="2">
    <location>
        <begin position="129"/>
        <end position="199"/>
    </location>
</feature>
<name>B4D1H1_9BACT</name>
<keyword evidence="1" id="KW-0378">Hydrolase</keyword>
<comment type="caution">
    <text evidence="4">The sequence shown here is derived from an EMBL/GenBank/DDBJ whole genome shotgun (WGS) entry which is preliminary data.</text>
</comment>
<dbReference type="SMART" id="SM00331">
    <property type="entry name" value="PP2C_SIG"/>
    <property type="match status" value="1"/>
</dbReference>
<evidence type="ECO:0000256" key="1">
    <source>
        <dbReference type="ARBA" id="ARBA00022801"/>
    </source>
</evidence>
<accession>B4D1H1</accession>
<protein>
    <submittedName>
        <fullName evidence="4">Putative PAS/PAC sensor protein</fullName>
    </submittedName>
</protein>
<organism evidence="4 5">
    <name type="scientific">Chthoniobacter flavus Ellin428</name>
    <dbReference type="NCBI Taxonomy" id="497964"/>
    <lineage>
        <taxon>Bacteria</taxon>
        <taxon>Pseudomonadati</taxon>
        <taxon>Verrucomicrobiota</taxon>
        <taxon>Spartobacteria</taxon>
        <taxon>Chthoniobacterales</taxon>
        <taxon>Chthoniobacteraceae</taxon>
        <taxon>Chthoniobacter</taxon>
    </lineage>
</organism>
<proteinExistence type="predicted"/>
<dbReference type="STRING" id="497964.CfE428DRAFT_2759"/>
<dbReference type="SMART" id="SM00086">
    <property type="entry name" value="PAC"/>
    <property type="match status" value="1"/>
</dbReference>
<dbReference type="SMART" id="SM00065">
    <property type="entry name" value="GAF"/>
    <property type="match status" value="1"/>
</dbReference>
<dbReference type="Gene3D" id="3.30.450.40">
    <property type="match status" value="1"/>
</dbReference>
<dbReference type="InterPro" id="IPR001932">
    <property type="entry name" value="PPM-type_phosphatase-like_dom"/>
</dbReference>
<evidence type="ECO:0000259" key="3">
    <source>
        <dbReference type="PROSITE" id="PS50113"/>
    </source>
</evidence>
<dbReference type="SUPFAM" id="SSF55785">
    <property type="entry name" value="PYP-like sensor domain (PAS domain)"/>
    <property type="match status" value="1"/>
</dbReference>
<dbReference type="Pfam" id="PF07228">
    <property type="entry name" value="SpoIIE"/>
    <property type="match status" value="1"/>
</dbReference>
<dbReference type="AlphaFoldDB" id="B4D1H1"/>
<dbReference type="eggNOG" id="COG2203">
    <property type="taxonomic scope" value="Bacteria"/>
</dbReference>
<dbReference type="InterPro" id="IPR000700">
    <property type="entry name" value="PAS-assoc_C"/>
</dbReference>
<dbReference type="SUPFAM" id="SSF55781">
    <property type="entry name" value="GAF domain-like"/>
    <property type="match status" value="1"/>
</dbReference>
<dbReference type="GO" id="GO:0016791">
    <property type="term" value="F:phosphatase activity"/>
    <property type="evidence" value="ECO:0007669"/>
    <property type="project" value="TreeGrafter"/>
</dbReference>
<keyword evidence="5" id="KW-1185">Reference proteome</keyword>